<evidence type="ECO:0000313" key="1">
    <source>
        <dbReference type="EMBL" id="GAB36250.1"/>
    </source>
</evidence>
<proteinExistence type="predicted"/>
<evidence type="ECO:0000313" key="2">
    <source>
        <dbReference type="Proteomes" id="UP000005038"/>
    </source>
</evidence>
<dbReference type="OrthoDB" id="4371333at2"/>
<sequence>MPSADAASPPAPTALVVMPGTGSDDDYARREFGVAAELLGVELITPAPSADLIDGYLRDMDAAVREHGAILVGGVSIGAVAALRWALQQQSAHRSPGTCSGVLAALPPWSGEPTGAVAAASARLTADAVDRDGLDATIAAMVSTSPDWLGVELSRSWRAQADHLVEQLRAAADCVAPTPADISKLAVPLAITASIDDPLHPWEVAQQWASAAGCAAVVGVELSRWGTDPAVLGTSCARTWLRLRHSETAE</sequence>
<protein>
    <recommendedName>
        <fullName evidence="3">AB hydrolase-1 domain-containing protein</fullName>
    </recommendedName>
</protein>
<reference evidence="1" key="1">
    <citation type="submission" date="2012-02" db="EMBL/GenBank/DDBJ databases">
        <title>Whole genome shotgun sequence of Gordonia otitidis NBRC 100426.</title>
        <authorList>
            <person name="Yoshida I."/>
            <person name="Hosoyama A."/>
            <person name="Tsuchikane K."/>
            <person name="Katsumata H."/>
            <person name="Yamazaki S."/>
            <person name="Fujita N."/>
        </authorList>
    </citation>
    <scope>NUCLEOTIDE SEQUENCE [LARGE SCALE GENOMIC DNA]</scope>
    <source>
        <strain evidence="1">NBRC 100426</strain>
    </source>
</reference>
<dbReference type="SUPFAM" id="SSF53474">
    <property type="entry name" value="alpha/beta-Hydrolases"/>
    <property type="match status" value="1"/>
</dbReference>
<name>H5TRZ2_GORO1</name>
<keyword evidence="2" id="KW-1185">Reference proteome</keyword>
<dbReference type="RefSeq" id="WP_007240434.1">
    <property type="nucleotide sequence ID" value="NZ_BAFB01000204.1"/>
</dbReference>
<comment type="caution">
    <text evidence="1">The sequence shown here is derived from an EMBL/GenBank/DDBJ whole genome shotgun (WGS) entry which is preliminary data.</text>
</comment>
<evidence type="ECO:0008006" key="3">
    <source>
        <dbReference type="Google" id="ProtNLM"/>
    </source>
</evidence>
<dbReference type="Proteomes" id="UP000005038">
    <property type="component" value="Unassembled WGS sequence"/>
</dbReference>
<dbReference type="InterPro" id="IPR029058">
    <property type="entry name" value="AB_hydrolase_fold"/>
</dbReference>
<dbReference type="STRING" id="1108044.GOOTI_204_00280"/>
<dbReference type="AlphaFoldDB" id="H5TRZ2"/>
<gene>
    <name evidence="1" type="ORF">GOOTI_204_00280</name>
</gene>
<accession>H5TRZ2</accession>
<dbReference type="EMBL" id="BAFB01000204">
    <property type="protein sequence ID" value="GAB36250.1"/>
    <property type="molecule type" value="Genomic_DNA"/>
</dbReference>
<organism evidence="1 2">
    <name type="scientific">Gordonia otitidis (strain DSM 44809 / CCUG 52243 / JCM 12355 / NBRC 100426 / IFM 10032)</name>
    <dbReference type="NCBI Taxonomy" id="1108044"/>
    <lineage>
        <taxon>Bacteria</taxon>
        <taxon>Bacillati</taxon>
        <taxon>Actinomycetota</taxon>
        <taxon>Actinomycetes</taxon>
        <taxon>Mycobacteriales</taxon>
        <taxon>Gordoniaceae</taxon>
        <taxon>Gordonia</taxon>
    </lineage>
</organism>
<dbReference type="Gene3D" id="3.40.50.1820">
    <property type="entry name" value="alpha/beta hydrolase"/>
    <property type="match status" value="1"/>
</dbReference>